<accession>X1DND1</accession>
<dbReference type="EMBL" id="BARU01004574">
    <property type="protein sequence ID" value="GAH21702.1"/>
    <property type="molecule type" value="Genomic_DNA"/>
</dbReference>
<gene>
    <name evidence="1" type="ORF">S03H2_09122</name>
</gene>
<protein>
    <recommendedName>
        <fullName evidence="2">Peroxiredoxin</fullName>
    </recommendedName>
</protein>
<name>X1DND1_9ZZZZ</name>
<organism evidence="1">
    <name type="scientific">marine sediment metagenome</name>
    <dbReference type="NCBI Taxonomy" id="412755"/>
    <lineage>
        <taxon>unclassified sequences</taxon>
        <taxon>metagenomes</taxon>
        <taxon>ecological metagenomes</taxon>
    </lineage>
</organism>
<evidence type="ECO:0008006" key="2">
    <source>
        <dbReference type="Google" id="ProtNLM"/>
    </source>
</evidence>
<feature type="non-terminal residue" evidence="1">
    <location>
        <position position="43"/>
    </location>
</feature>
<proteinExistence type="predicted"/>
<comment type="caution">
    <text evidence="1">The sequence shown here is derived from an EMBL/GenBank/DDBJ whole genome shotgun (WGS) entry which is preliminary data.</text>
</comment>
<reference evidence="1" key="1">
    <citation type="journal article" date="2014" name="Front. Microbiol.">
        <title>High frequency of phylogenetically diverse reductive dehalogenase-homologous genes in deep subseafloor sedimentary metagenomes.</title>
        <authorList>
            <person name="Kawai M."/>
            <person name="Futagami T."/>
            <person name="Toyoda A."/>
            <person name="Takaki Y."/>
            <person name="Nishi S."/>
            <person name="Hori S."/>
            <person name="Arai W."/>
            <person name="Tsubouchi T."/>
            <person name="Morono Y."/>
            <person name="Uchiyama I."/>
            <person name="Ito T."/>
            <person name="Fujiyama A."/>
            <person name="Inagaki F."/>
            <person name="Takami H."/>
        </authorList>
    </citation>
    <scope>NUCLEOTIDE SEQUENCE</scope>
    <source>
        <strain evidence="1">Expedition CK06-06</strain>
    </source>
</reference>
<evidence type="ECO:0000313" key="1">
    <source>
        <dbReference type="EMBL" id="GAH21702.1"/>
    </source>
</evidence>
<sequence>MSSSEKSIGIPLIGDKFPEMEVKTTHGMIKLPDDANEGGKWWF</sequence>
<dbReference type="AlphaFoldDB" id="X1DND1"/>